<dbReference type="InterPro" id="IPR015421">
    <property type="entry name" value="PyrdxlP-dep_Trfase_major"/>
</dbReference>
<reference evidence="7 8" key="1">
    <citation type="submission" date="2022-11" db="EMBL/GenBank/DDBJ databases">
        <title>Spartinivicinus poritis sp. nov., isolated from scleractinian coral Porites lutea.</title>
        <authorList>
            <person name="Zhang G."/>
            <person name="Cai L."/>
            <person name="Wei Q."/>
        </authorList>
    </citation>
    <scope>NUCLEOTIDE SEQUENCE [LARGE SCALE GENOMIC DNA]</scope>
    <source>
        <strain evidence="7 8">A2-2</strain>
    </source>
</reference>
<keyword evidence="2" id="KW-0663">Pyridoxal phosphate</keyword>
<dbReference type="Proteomes" id="UP001528823">
    <property type="component" value="Unassembled WGS sequence"/>
</dbReference>
<evidence type="ECO:0000256" key="3">
    <source>
        <dbReference type="ARBA" id="ARBA00023015"/>
    </source>
</evidence>
<sequence>MKQPIYQQLAEQLAEQIKTGVYQAGQKLPSVRGLAKQMNISITSVMAAYNCLEAQEVIEARYKSGFYVKPQVHFAAPQAGDCTTLPTPESVTSSQLIIDLVASAADGKYHQFSVANPAADLPANEPLRKSFTKLIRQRYSVMQRNTDLQGTIKLRQQLTRILADAGIMTTPDNIIITTGCQSAMMLCLRALAKPGDIIAISSPAYYRILQLLEALELKVLEIPSHPKTGIDLTVLENMLSQWPVKALITCPNFANPLGDSMPIDHQQQLMEIAVKYHTMIIEDDVFGELGYQKERPKALKALDKSGQVLYCSSASKSISPQLKTGWLVVDEHKQTILYQQLLMGLAPPMINQLSLADYLMYGNYHQHLSRARQHYQQRYYQALSLLQKYFPANIRLSSPTGGFVLWVELPKSCDTTQLYFAAKEKGILIAPGELFSVNPEKYKHCFRINFSQPWEQSRIDAIKTLGSIIKQQHS</sequence>
<dbReference type="InterPro" id="IPR004839">
    <property type="entry name" value="Aminotransferase_I/II_large"/>
</dbReference>
<proteinExistence type="inferred from homology"/>
<dbReference type="PANTHER" id="PTHR46577:SF2">
    <property type="entry name" value="TRANSCRIPTIONAL REGULATORY PROTEIN"/>
    <property type="match status" value="1"/>
</dbReference>
<evidence type="ECO:0000256" key="1">
    <source>
        <dbReference type="ARBA" id="ARBA00005384"/>
    </source>
</evidence>
<dbReference type="Gene3D" id="3.40.640.10">
    <property type="entry name" value="Type I PLP-dependent aspartate aminotransferase-like (Major domain)"/>
    <property type="match status" value="1"/>
</dbReference>
<evidence type="ECO:0000313" key="7">
    <source>
        <dbReference type="EMBL" id="MDE1464393.1"/>
    </source>
</evidence>
<dbReference type="PANTHER" id="PTHR46577">
    <property type="entry name" value="HTH-TYPE TRANSCRIPTIONAL REGULATORY PROTEIN GABR"/>
    <property type="match status" value="1"/>
</dbReference>
<dbReference type="InterPro" id="IPR036390">
    <property type="entry name" value="WH_DNA-bd_sf"/>
</dbReference>
<dbReference type="InterPro" id="IPR000524">
    <property type="entry name" value="Tscrpt_reg_HTH_GntR"/>
</dbReference>
<dbReference type="SMART" id="SM00345">
    <property type="entry name" value="HTH_GNTR"/>
    <property type="match status" value="1"/>
</dbReference>
<dbReference type="GO" id="GO:0008483">
    <property type="term" value="F:transaminase activity"/>
    <property type="evidence" value="ECO:0007669"/>
    <property type="project" value="UniProtKB-KW"/>
</dbReference>
<keyword evidence="7" id="KW-0032">Aminotransferase</keyword>
<organism evidence="7 8">
    <name type="scientific">Spartinivicinus poritis</name>
    <dbReference type="NCBI Taxonomy" id="2994640"/>
    <lineage>
        <taxon>Bacteria</taxon>
        <taxon>Pseudomonadati</taxon>
        <taxon>Pseudomonadota</taxon>
        <taxon>Gammaproteobacteria</taxon>
        <taxon>Oceanospirillales</taxon>
        <taxon>Zooshikellaceae</taxon>
        <taxon>Spartinivicinus</taxon>
    </lineage>
</organism>
<dbReference type="InterPro" id="IPR015424">
    <property type="entry name" value="PyrdxlP-dep_Trfase"/>
</dbReference>
<dbReference type="CDD" id="cd00609">
    <property type="entry name" value="AAT_like"/>
    <property type="match status" value="1"/>
</dbReference>
<comment type="caution">
    <text evidence="7">The sequence shown here is derived from an EMBL/GenBank/DDBJ whole genome shotgun (WGS) entry which is preliminary data.</text>
</comment>
<keyword evidence="5" id="KW-0804">Transcription</keyword>
<name>A0ABT5UDE7_9GAMM</name>
<dbReference type="SUPFAM" id="SSF53383">
    <property type="entry name" value="PLP-dependent transferases"/>
    <property type="match status" value="1"/>
</dbReference>
<dbReference type="SUPFAM" id="SSF46785">
    <property type="entry name" value="Winged helix' DNA-binding domain"/>
    <property type="match status" value="1"/>
</dbReference>
<evidence type="ECO:0000256" key="2">
    <source>
        <dbReference type="ARBA" id="ARBA00022898"/>
    </source>
</evidence>
<dbReference type="Gene3D" id="1.10.10.10">
    <property type="entry name" value="Winged helix-like DNA-binding domain superfamily/Winged helix DNA-binding domain"/>
    <property type="match status" value="1"/>
</dbReference>
<keyword evidence="4" id="KW-0238">DNA-binding</keyword>
<keyword evidence="7" id="KW-0808">Transferase</keyword>
<evidence type="ECO:0000259" key="6">
    <source>
        <dbReference type="PROSITE" id="PS50949"/>
    </source>
</evidence>
<evidence type="ECO:0000313" key="8">
    <source>
        <dbReference type="Proteomes" id="UP001528823"/>
    </source>
</evidence>
<dbReference type="InterPro" id="IPR015422">
    <property type="entry name" value="PyrdxlP-dep_Trfase_small"/>
</dbReference>
<gene>
    <name evidence="7" type="ORF">ORQ98_20750</name>
</gene>
<dbReference type="InterPro" id="IPR051446">
    <property type="entry name" value="HTH_trans_reg/aminotransferase"/>
</dbReference>
<dbReference type="PROSITE" id="PS50949">
    <property type="entry name" value="HTH_GNTR"/>
    <property type="match status" value="1"/>
</dbReference>
<comment type="similarity">
    <text evidence="1">In the C-terminal section; belongs to the class-I pyridoxal-phosphate-dependent aminotransferase family.</text>
</comment>
<dbReference type="RefSeq" id="WP_274690719.1">
    <property type="nucleotide sequence ID" value="NZ_JAPMOU010000034.1"/>
</dbReference>
<dbReference type="CDD" id="cd07377">
    <property type="entry name" value="WHTH_GntR"/>
    <property type="match status" value="1"/>
</dbReference>
<feature type="domain" description="HTH gntR-type" evidence="6">
    <location>
        <begin position="3"/>
        <end position="71"/>
    </location>
</feature>
<keyword evidence="3" id="KW-0805">Transcription regulation</keyword>
<accession>A0ABT5UDE7</accession>
<evidence type="ECO:0000256" key="4">
    <source>
        <dbReference type="ARBA" id="ARBA00023125"/>
    </source>
</evidence>
<evidence type="ECO:0000256" key="5">
    <source>
        <dbReference type="ARBA" id="ARBA00023163"/>
    </source>
</evidence>
<dbReference type="InterPro" id="IPR036388">
    <property type="entry name" value="WH-like_DNA-bd_sf"/>
</dbReference>
<dbReference type="Pfam" id="PF00155">
    <property type="entry name" value="Aminotran_1_2"/>
    <property type="match status" value="1"/>
</dbReference>
<dbReference type="EMBL" id="JAPMOU010000034">
    <property type="protein sequence ID" value="MDE1464393.1"/>
    <property type="molecule type" value="Genomic_DNA"/>
</dbReference>
<keyword evidence="8" id="KW-1185">Reference proteome</keyword>
<dbReference type="Gene3D" id="3.90.1150.10">
    <property type="entry name" value="Aspartate Aminotransferase, domain 1"/>
    <property type="match status" value="1"/>
</dbReference>
<dbReference type="Pfam" id="PF00392">
    <property type="entry name" value="GntR"/>
    <property type="match status" value="1"/>
</dbReference>
<protein>
    <submittedName>
        <fullName evidence="7">PLP-dependent aminotransferase family protein</fullName>
    </submittedName>
</protein>